<dbReference type="AlphaFoldDB" id="A0A9D4QIS0"/>
<dbReference type="Proteomes" id="UP000828390">
    <property type="component" value="Unassembled WGS sequence"/>
</dbReference>
<name>A0A9D4QIS0_DREPO</name>
<sequence length="105" mass="11165">MKPLDQGHIDTVVVVATIVFGVDRIVVLNSIIVVVVDDVVGGGYEVKVVVEVVLEEVVVEVQEVVVVRELGSARCTSSPSDPGKVAAVNAFGRQSFRFEIVSSLT</sequence>
<reference evidence="1" key="2">
    <citation type="submission" date="2020-11" db="EMBL/GenBank/DDBJ databases">
        <authorList>
            <person name="McCartney M.A."/>
            <person name="Auch B."/>
            <person name="Kono T."/>
            <person name="Mallez S."/>
            <person name="Becker A."/>
            <person name="Gohl D.M."/>
            <person name="Silverstein K.A.T."/>
            <person name="Koren S."/>
            <person name="Bechman K.B."/>
            <person name="Herman A."/>
            <person name="Abrahante J.E."/>
            <person name="Garbe J."/>
        </authorList>
    </citation>
    <scope>NUCLEOTIDE SEQUENCE</scope>
    <source>
        <strain evidence="1">Duluth1</strain>
        <tissue evidence="1">Whole animal</tissue>
    </source>
</reference>
<evidence type="ECO:0000313" key="2">
    <source>
        <dbReference type="Proteomes" id="UP000828390"/>
    </source>
</evidence>
<evidence type="ECO:0000313" key="1">
    <source>
        <dbReference type="EMBL" id="KAH3833069.1"/>
    </source>
</evidence>
<keyword evidence="2" id="KW-1185">Reference proteome</keyword>
<accession>A0A9D4QIS0</accession>
<protein>
    <submittedName>
        <fullName evidence="1">Uncharacterized protein</fullName>
    </submittedName>
</protein>
<organism evidence="1 2">
    <name type="scientific">Dreissena polymorpha</name>
    <name type="common">Zebra mussel</name>
    <name type="synonym">Mytilus polymorpha</name>
    <dbReference type="NCBI Taxonomy" id="45954"/>
    <lineage>
        <taxon>Eukaryota</taxon>
        <taxon>Metazoa</taxon>
        <taxon>Spiralia</taxon>
        <taxon>Lophotrochozoa</taxon>
        <taxon>Mollusca</taxon>
        <taxon>Bivalvia</taxon>
        <taxon>Autobranchia</taxon>
        <taxon>Heteroconchia</taxon>
        <taxon>Euheterodonta</taxon>
        <taxon>Imparidentia</taxon>
        <taxon>Neoheterodontei</taxon>
        <taxon>Myida</taxon>
        <taxon>Dreissenoidea</taxon>
        <taxon>Dreissenidae</taxon>
        <taxon>Dreissena</taxon>
    </lineage>
</organism>
<gene>
    <name evidence="1" type="ORF">DPMN_106370</name>
</gene>
<comment type="caution">
    <text evidence="1">The sequence shown here is derived from an EMBL/GenBank/DDBJ whole genome shotgun (WGS) entry which is preliminary data.</text>
</comment>
<proteinExistence type="predicted"/>
<dbReference type="EMBL" id="JAIWYP010000004">
    <property type="protein sequence ID" value="KAH3833069.1"/>
    <property type="molecule type" value="Genomic_DNA"/>
</dbReference>
<reference evidence="1" key="1">
    <citation type="journal article" date="2019" name="bioRxiv">
        <title>The Genome of the Zebra Mussel, Dreissena polymorpha: A Resource for Invasive Species Research.</title>
        <authorList>
            <person name="McCartney M.A."/>
            <person name="Auch B."/>
            <person name="Kono T."/>
            <person name="Mallez S."/>
            <person name="Zhang Y."/>
            <person name="Obille A."/>
            <person name="Becker A."/>
            <person name="Abrahante J.E."/>
            <person name="Garbe J."/>
            <person name="Badalamenti J.P."/>
            <person name="Herman A."/>
            <person name="Mangelson H."/>
            <person name="Liachko I."/>
            <person name="Sullivan S."/>
            <person name="Sone E.D."/>
            <person name="Koren S."/>
            <person name="Silverstein K.A.T."/>
            <person name="Beckman K.B."/>
            <person name="Gohl D.M."/>
        </authorList>
    </citation>
    <scope>NUCLEOTIDE SEQUENCE</scope>
    <source>
        <strain evidence="1">Duluth1</strain>
        <tissue evidence="1">Whole animal</tissue>
    </source>
</reference>